<dbReference type="InterPro" id="IPR021841">
    <property type="entry name" value="VAC14_Fig4p-bd"/>
</dbReference>
<dbReference type="EMBL" id="ML987215">
    <property type="protein sequence ID" value="KAF2240753.1"/>
    <property type="molecule type" value="Genomic_DNA"/>
</dbReference>
<feature type="domain" description="Vacuolar protein 14 C-terminal Fig4-binding" evidence="7">
    <location>
        <begin position="618"/>
        <end position="795"/>
    </location>
</feature>
<evidence type="ECO:0000256" key="2">
    <source>
        <dbReference type="ARBA" id="ARBA00010225"/>
    </source>
</evidence>
<proteinExistence type="inferred from homology"/>
<dbReference type="GeneID" id="54583888"/>
<evidence type="ECO:0000313" key="8">
    <source>
        <dbReference type="EMBL" id="KAF2240753.1"/>
    </source>
</evidence>
<evidence type="ECO:0000259" key="7">
    <source>
        <dbReference type="Pfam" id="PF11916"/>
    </source>
</evidence>
<organism evidence="8 9">
    <name type="scientific">Trematosphaeria pertusa</name>
    <dbReference type="NCBI Taxonomy" id="390896"/>
    <lineage>
        <taxon>Eukaryota</taxon>
        <taxon>Fungi</taxon>
        <taxon>Dikarya</taxon>
        <taxon>Ascomycota</taxon>
        <taxon>Pezizomycotina</taxon>
        <taxon>Dothideomycetes</taxon>
        <taxon>Pleosporomycetidae</taxon>
        <taxon>Pleosporales</taxon>
        <taxon>Massarineae</taxon>
        <taxon>Trematosphaeriaceae</taxon>
        <taxon>Trematosphaeria</taxon>
    </lineage>
</organism>
<gene>
    <name evidence="8" type="ORF">BU26DRAFT_525659</name>
</gene>
<feature type="region of interest" description="Disordered" evidence="6">
    <location>
        <begin position="844"/>
        <end position="928"/>
    </location>
</feature>
<dbReference type="GO" id="GO:0070772">
    <property type="term" value="C:PAS complex"/>
    <property type="evidence" value="ECO:0007669"/>
    <property type="project" value="InterPro"/>
</dbReference>
<dbReference type="OrthoDB" id="5574975at2759"/>
<dbReference type="Proteomes" id="UP000800094">
    <property type="component" value="Unassembled WGS sequence"/>
</dbReference>
<dbReference type="InterPro" id="IPR021133">
    <property type="entry name" value="HEAT_type_2"/>
</dbReference>
<feature type="region of interest" description="Disordered" evidence="6">
    <location>
        <begin position="494"/>
        <end position="517"/>
    </location>
</feature>
<dbReference type="InterPro" id="IPR016024">
    <property type="entry name" value="ARM-type_fold"/>
</dbReference>
<feature type="repeat" description="HEAT" evidence="5">
    <location>
        <begin position="86"/>
        <end position="121"/>
    </location>
</feature>
<dbReference type="GO" id="GO:0010008">
    <property type="term" value="C:endosome membrane"/>
    <property type="evidence" value="ECO:0007669"/>
    <property type="project" value="TreeGrafter"/>
</dbReference>
<protein>
    <submittedName>
        <fullName evidence="8">ARM repeat-containing protein</fullName>
    </submittedName>
</protein>
<dbReference type="InterPro" id="IPR011989">
    <property type="entry name" value="ARM-like"/>
</dbReference>
<comment type="subcellular location">
    <subcellularLocation>
        <location evidence="1">Endomembrane system</location>
    </subcellularLocation>
</comment>
<evidence type="ECO:0000256" key="6">
    <source>
        <dbReference type="SAM" id="MobiDB-lite"/>
    </source>
</evidence>
<evidence type="ECO:0000256" key="5">
    <source>
        <dbReference type="PROSITE-ProRule" id="PRU00103"/>
    </source>
</evidence>
<feature type="compositionally biased region" description="Low complexity" evidence="6">
    <location>
        <begin position="294"/>
        <end position="305"/>
    </location>
</feature>
<reference evidence="8" key="1">
    <citation type="journal article" date="2020" name="Stud. Mycol.">
        <title>101 Dothideomycetes genomes: a test case for predicting lifestyles and emergence of pathogens.</title>
        <authorList>
            <person name="Haridas S."/>
            <person name="Albert R."/>
            <person name="Binder M."/>
            <person name="Bloem J."/>
            <person name="Labutti K."/>
            <person name="Salamov A."/>
            <person name="Andreopoulos B."/>
            <person name="Baker S."/>
            <person name="Barry K."/>
            <person name="Bills G."/>
            <person name="Bluhm B."/>
            <person name="Cannon C."/>
            <person name="Castanera R."/>
            <person name="Culley D."/>
            <person name="Daum C."/>
            <person name="Ezra D."/>
            <person name="Gonzalez J."/>
            <person name="Henrissat B."/>
            <person name="Kuo A."/>
            <person name="Liang C."/>
            <person name="Lipzen A."/>
            <person name="Lutzoni F."/>
            <person name="Magnuson J."/>
            <person name="Mondo S."/>
            <person name="Nolan M."/>
            <person name="Ohm R."/>
            <person name="Pangilinan J."/>
            <person name="Park H.-J."/>
            <person name="Ramirez L."/>
            <person name="Alfaro M."/>
            <person name="Sun H."/>
            <person name="Tritt A."/>
            <person name="Yoshinaga Y."/>
            <person name="Zwiers L.-H."/>
            <person name="Turgeon B."/>
            <person name="Goodwin S."/>
            <person name="Spatafora J."/>
            <person name="Crous P."/>
            <person name="Grigoriev I."/>
        </authorList>
    </citation>
    <scope>NUCLEOTIDE SEQUENCE</scope>
    <source>
        <strain evidence="8">CBS 122368</strain>
    </source>
</reference>
<feature type="region of interest" description="Disordered" evidence="6">
    <location>
        <begin position="287"/>
        <end position="330"/>
    </location>
</feature>
<dbReference type="Gene3D" id="1.25.10.10">
    <property type="entry name" value="Leucine-rich Repeat Variant"/>
    <property type="match status" value="2"/>
</dbReference>
<evidence type="ECO:0000256" key="3">
    <source>
        <dbReference type="ARBA" id="ARBA00022737"/>
    </source>
</evidence>
<feature type="compositionally biased region" description="Gly residues" evidence="6">
    <location>
        <begin position="918"/>
        <end position="928"/>
    </location>
</feature>
<dbReference type="SUPFAM" id="SSF48371">
    <property type="entry name" value="ARM repeat"/>
    <property type="match status" value="1"/>
</dbReference>
<sequence>MDPNITKALNDKLYDRRKSGALELEGLIREALAAGDYDRIQKIVHQLCHEYAYAVHQPHARNGGLIGLAAASIALGPAVARYLEEIVPPVLACFSDQDARVRYYACESMYNIAKVAKGEILVYFNQVFDALCKLAADSELSVKNGAELLDRLVKDIVAESASSYVSVLHAPAENTEEATDGQDRPAQDLPTAFSLERFLPLLEERINVINPFTRTFLVAWITLLDSIPDLELVAYLPRFLAGLFKFLSDQNQDVHTATQVALDRFLSEIGKIARIKRGIAESKKSLREDGFKHSTSSIQSRADASSDADDSTTPEQRGSIDEKDDSSVESGSIAIEDEKSGNGDGDWVPGQDVQVDHSRILEILVMFLGAPFGDKEEENHEILLTTLRWIDSFFEICPEDIMPFVPSLLTHVLPRMSHDLDSVRQAANKVNASLMDYIMSLSDDSRRSDSTAAGQIQLPNSLSALGKELTGVERRDSNLSSRLLKTVIQDRAEVKSEYSKGTRTPTPAEERGPSPRPVPELDYQAAVNALTLQFLNEHEATRVAAIAWLIMLHRMAPGKILSVEDGTFPALLKTLSDPSEAVVTRDLLLLSQISKNSDDSYFTSFMVNLLKLFCTDRRLLEMRGNLIIRQLCVTLSAERIYRTMADCLEKDEDVEFASIMVQNLNNNLITAPELADLRRRLRNLDSRDGQSFFVSLFKSWCHNAVATFSLCLLAQAYEQAYHLLQIFADLEMTVNMLIQIDKLVQLLESPVFTYLRMQLLEPEKYPHLYKCLYGLLMLLPQSSAFAALKNRLNSVSAIGYLHIAPRTASQGTPVSSFERPNRLKAREDGGVKWVELLEKFKSTQERARKSQRMASMGEDMGVSPVQEKERGPPEVPPKSAGLRGGQAPAGINRPLPVPAGAQPAGHKSRSSLSNLGRFAGGVAGRKKK</sequence>
<evidence type="ECO:0000256" key="4">
    <source>
        <dbReference type="ARBA" id="ARBA00023136"/>
    </source>
</evidence>
<accession>A0A6A6HTA3</accession>
<evidence type="ECO:0000256" key="1">
    <source>
        <dbReference type="ARBA" id="ARBA00004308"/>
    </source>
</evidence>
<dbReference type="GO" id="GO:0000329">
    <property type="term" value="C:fungal-type vacuole membrane"/>
    <property type="evidence" value="ECO:0007669"/>
    <property type="project" value="TreeGrafter"/>
</dbReference>
<dbReference type="RefSeq" id="XP_033675757.1">
    <property type="nucleotide sequence ID" value="XM_033830558.1"/>
</dbReference>
<keyword evidence="9" id="KW-1185">Reference proteome</keyword>
<dbReference type="Pfam" id="PF11916">
    <property type="entry name" value="Vac14_Fig4_bd"/>
    <property type="match status" value="1"/>
</dbReference>
<name>A0A6A6HTA3_9PLEO</name>
<keyword evidence="4" id="KW-0472">Membrane</keyword>
<dbReference type="InterPro" id="IPR026825">
    <property type="entry name" value="Vac14"/>
</dbReference>
<evidence type="ECO:0000313" key="9">
    <source>
        <dbReference type="Proteomes" id="UP000800094"/>
    </source>
</evidence>
<dbReference type="Pfam" id="PF12755">
    <property type="entry name" value="Vac14_Fab1_bd"/>
    <property type="match status" value="1"/>
</dbReference>
<dbReference type="AlphaFoldDB" id="A0A6A6HTA3"/>
<dbReference type="PANTHER" id="PTHR16023">
    <property type="entry name" value="TAX1 BINDING PROTEIN-RELATED"/>
    <property type="match status" value="1"/>
</dbReference>
<comment type="similarity">
    <text evidence="2">Belongs to the VAC14 family.</text>
</comment>
<keyword evidence="3" id="KW-0677">Repeat</keyword>
<dbReference type="PANTHER" id="PTHR16023:SF0">
    <property type="entry name" value="PROTEIN VAC14 HOMOLOG"/>
    <property type="match status" value="1"/>
</dbReference>
<dbReference type="GO" id="GO:0006661">
    <property type="term" value="P:phosphatidylinositol biosynthetic process"/>
    <property type="evidence" value="ECO:0007669"/>
    <property type="project" value="InterPro"/>
</dbReference>
<dbReference type="PROSITE" id="PS50077">
    <property type="entry name" value="HEAT_REPEAT"/>
    <property type="match status" value="1"/>
</dbReference>